<organism evidence="1 2">
    <name type="scientific">Advenella kashmirensis W13003</name>
    <dbReference type="NCBI Taxonomy" id="1424334"/>
    <lineage>
        <taxon>Bacteria</taxon>
        <taxon>Pseudomonadati</taxon>
        <taxon>Pseudomonadota</taxon>
        <taxon>Betaproteobacteria</taxon>
        <taxon>Burkholderiales</taxon>
        <taxon>Alcaligenaceae</taxon>
    </lineage>
</organism>
<dbReference type="Proteomes" id="UP000018733">
    <property type="component" value="Unassembled WGS sequence"/>
</dbReference>
<dbReference type="HOGENOM" id="CLU_077247_0_0_4"/>
<sequence length="180" mass="20587">MKERPILFSAPMVRALLAGNKTQTRRILKSQGSATKATLGLANCHLGQPGDRLWVRETFAHIYRGNDKPESRRSDDVAYKADGFSVDPYVYGPWKPSIHIPRWASRINLVIKSVRVERLQDISEADALAEGITYGQLPDNPHDQQRARTWYRGLWEQINGAGSWEANPFVWVIEFERIEK</sequence>
<gene>
    <name evidence="1" type="ORF">W822_20175</name>
</gene>
<keyword evidence="2" id="KW-1185">Reference proteome</keyword>
<evidence type="ECO:0000313" key="1">
    <source>
        <dbReference type="EMBL" id="ETF00698.1"/>
    </source>
</evidence>
<name>V8QMZ7_9BURK</name>
<dbReference type="EMBL" id="AYXT01000013">
    <property type="protein sequence ID" value="ETF00698.1"/>
    <property type="molecule type" value="Genomic_DNA"/>
</dbReference>
<dbReference type="STRING" id="1424334.W822_20175"/>
<proteinExistence type="predicted"/>
<dbReference type="AlphaFoldDB" id="V8QMZ7"/>
<dbReference type="OrthoDB" id="72471at2"/>
<reference evidence="1 2" key="1">
    <citation type="journal article" date="2014" name="Genome Announc.">
        <title>Draft Genome Sequence of Advenella kashmirensis Strain W13003, a Polycyclic Aromatic Hydrocarbon-Degrading Bacterium.</title>
        <authorList>
            <person name="Wang X."/>
            <person name="Jin D."/>
            <person name="Zhou L."/>
            <person name="Wu L."/>
            <person name="An W."/>
            <person name="Zhao L."/>
        </authorList>
    </citation>
    <scope>NUCLEOTIDE SEQUENCE [LARGE SCALE GENOMIC DNA]</scope>
    <source>
        <strain evidence="1 2">W13003</strain>
    </source>
</reference>
<dbReference type="RefSeq" id="WP_024006962.1">
    <property type="nucleotide sequence ID" value="NZ_KI650982.1"/>
</dbReference>
<dbReference type="PATRIC" id="fig|1424334.3.peg.4043"/>
<comment type="caution">
    <text evidence="1">The sequence shown here is derived from an EMBL/GenBank/DDBJ whole genome shotgun (WGS) entry which is preliminary data.</text>
</comment>
<dbReference type="eggNOG" id="ENOG5032T0P">
    <property type="taxonomic scope" value="Bacteria"/>
</dbReference>
<evidence type="ECO:0008006" key="3">
    <source>
        <dbReference type="Google" id="ProtNLM"/>
    </source>
</evidence>
<evidence type="ECO:0000313" key="2">
    <source>
        <dbReference type="Proteomes" id="UP000018733"/>
    </source>
</evidence>
<protein>
    <recommendedName>
        <fullName evidence="3">ASCH domain-containing protein</fullName>
    </recommendedName>
</protein>
<accession>V8QMZ7</accession>